<evidence type="ECO:0000313" key="14">
    <source>
        <dbReference type="Proteomes" id="UP000315925"/>
    </source>
</evidence>
<dbReference type="HAMAP" id="MF_00966">
    <property type="entry name" value="G6PD"/>
    <property type="match status" value="1"/>
</dbReference>
<proteinExistence type="inferred from homology"/>
<feature type="binding site" evidence="7">
    <location>
        <position position="238"/>
    </location>
    <ligand>
        <name>substrate</name>
    </ligand>
</feature>
<feature type="binding site" evidence="7">
    <location>
        <begin position="104"/>
        <end position="105"/>
    </location>
    <ligand>
        <name>NADP(+)</name>
        <dbReference type="ChEBI" id="CHEBI:58349"/>
    </ligand>
</feature>
<dbReference type="Proteomes" id="UP000031594">
    <property type="component" value="Unassembled WGS sequence"/>
</dbReference>
<evidence type="ECO:0000259" key="10">
    <source>
        <dbReference type="Pfam" id="PF02781"/>
    </source>
</evidence>
<comment type="pathway">
    <text evidence="1 7">Carbohydrate degradation; pentose phosphate pathway; D-ribulose 5-phosphate from D-glucose 6-phosphate (oxidative stage): step 1/3.</text>
</comment>
<feature type="binding site" evidence="7">
    <location>
        <position position="204"/>
    </location>
    <ligand>
        <name>substrate</name>
    </ligand>
</feature>
<comment type="similarity">
    <text evidence="2 7">Belongs to the glucose-6-phosphate dehydrogenase family.</text>
</comment>
<dbReference type="Pfam" id="PF00479">
    <property type="entry name" value="G6PD_N"/>
    <property type="match status" value="1"/>
</dbReference>
<dbReference type="SUPFAM" id="SSF51735">
    <property type="entry name" value="NAD(P)-binding Rossmann-fold domains"/>
    <property type="match status" value="1"/>
</dbReference>
<dbReference type="OrthoDB" id="9802739at2"/>
<evidence type="ECO:0000256" key="4">
    <source>
        <dbReference type="ARBA" id="ARBA00022857"/>
    </source>
</evidence>
<feature type="compositionally biased region" description="Acidic residues" evidence="8">
    <location>
        <begin position="513"/>
        <end position="522"/>
    </location>
</feature>
<feature type="binding site" evidence="7">
    <location>
        <position position="362"/>
    </location>
    <ligand>
        <name>substrate</name>
    </ligand>
</feature>
<evidence type="ECO:0000313" key="13">
    <source>
        <dbReference type="Proteomes" id="UP000031594"/>
    </source>
</evidence>
<keyword evidence="13" id="KW-1185">Reference proteome</keyword>
<evidence type="ECO:0000256" key="7">
    <source>
        <dbReference type="HAMAP-Rule" id="MF_00966"/>
    </source>
</evidence>
<keyword evidence="4 7" id="KW-0521">NADP</keyword>
<feature type="binding site" evidence="7">
    <location>
        <position position="200"/>
    </location>
    <ligand>
        <name>substrate</name>
    </ligand>
</feature>
<evidence type="ECO:0000259" key="9">
    <source>
        <dbReference type="Pfam" id="PF00479"/>
    </source>
</evidence>
<feature type="binding site" evidence="7">
    <location>
        <position position="170"/>
    </location>
    <ligand>
        <name>NADP(+)</name>
        <dbReference type="ChEBI" id="CHEBI:58349"/>
    </ligand>
</feature>
<dbReference type="GO" id="GO:0006006">
    <property type="term" value="P:glucose metabolic process"/>
    <property type="evidence" value="ECO:0007669"/>
    <property type="project" value="UniProtKB-KW"/>
</dbReference>
<dbReference type="UniPathway" id="UPA00115">
    <property type="reaction ID" value="UER00408"/>
</dbReference>
<keyword evidence="6 7" id="KW-0119">Carbohydrate metabolism</keyword>
<dbReference type="EMBL" id="JQNX01000001">
    <property type="protein sequence ID" value="KIE59309.1"/>
    <property type="molecule type" value="Genomic_DNA"/>
</dbReference>
<dbReference type="PROSITE" id="PS00069">
    <property type="entry name" value="G6P_DEHYDROGENASE"/>
    <property type="match status" value="1"/>
</dbReference>
<feature type="region of interest" description="Disordered" evidence="8">
    <location>
        <begin position="503"/>
        <end position="522"/>
    </location>
</feature>
<dbReference type="EMBL" id="CP037899">
    <property type="protein sequence ID" value="QDQ42724.1"/>
    <property type="molecule type" value="Genomic_DNA"/>
</dbReference>
<evidence type="ECO:0000256" key="1">
    <source>
        <dbReference type="ARBA" id="ARBA00004937"/>
    </source>
</evidence>
<dbReference type="PRINTS" id="PR00079">
    <property type="entry name" value="G6PDHDRGNASE"/>
</dbReference>
<dbReference type="EC" id="1.1.1.49" evidence="7"/>
<dbReference type="PANTHER" id="PTHR23429">
    <property type="entry name" value="GLUCOSE-6-PHOSPHATE 1-DEHYDROGENASE G6PD"/>
    <property type="match status" value="1"/>
</dbReference>
<feature type="binding site" evidence="7">
    <location>
        <position position="61"/>
    </location>
    <ligand>
        <name>NADP(+)</name>
        <dbReference type="ChEBI" id="CHEBI:58349"/>
    </ligand>
</feature>
<feature type="domain" description="Glucose-6-phosphate dehydrogenase NAD-binding" evidence="9">
    <location>
        <begin position="24"/>
        <end position="209"/>
    </location>
</feature>
<dbReference type="Pfam" id="PF02781">
    <property type="entry name" value="G6PD_C"/>
    <property type="match status" value="1"/>
</dbReference>
<comment type="catalytic activity">
    <reaction evidence="7">
        <text>D-glucose 6-phosphate + NADP(+) = 6-phospho-D-glucono-1,5-lactone + NADPH + H(+)</text>
        <dbReference type="Rhea" id="RHEA:15841"/>
        <dbReference type="ChEBI" id="CHEBI:15378"/>
        <dbReference type="ChEBI" id="CHEBI:57783"/>
        <dbReference type="ChEBI" id="CHEBI:57955"/>
        <dbReference type="ChEBI" id="CHEBI:58349"/>
        <dbReference type="ChEBI" id="CHEBI:61548"/>
        <dbReference type="EC" id="1.1.1.49"/>
    </reaction>
</comment>
<dbReference type="STRING" id="1202785.A946_00920"/>
<feature type="binding site" evidence="7">
    <location>
        <position position="257"/>
    </location>
    <ligand>
        <name>substrate</name>
    </ligand>
</feature>
<organism evidence="12 14">
    <name type="scientific">Methylacidiphilum kamchatkense Kam1</name>
    <dbReference type="NCBI Taxonomy" id="1202785"/>
    <lineage>
        <taxon>Bacteria</taxon>
        <taxon>Pseudomonadati</taxon>
        <taxon>Verrucomicrobiota</taxon>
        <taxon>Methylacidiphilae</taxon>
        <taxon>Methylacidiphilales</taxon>
        <taxon>Methylacidiphilaceae</taxon>
        <taxon>Methylacidiphilum (ex Ratnadevi et al. 2023)</taxon>
    </lineage>
</organism>
<protein>
    <recommendedName>
        <fullName evidence="7">Glucose-6-phosphate 1-dehydrogenase</fullName>
        <shortName evidence="7">G6PD</shortName>
        <ecNumber evidence="7">1.1.1.49</ecNumber>
    </recommendedName>
</protein>
<comment type="function">
    <text evidence="7">Catalyzes the oxidation of glucose 6-phosphate to 6-phosphogluconolactone.</text>
</comment>
<evidence type="ECO:0000313" key="12">
    <source>
        <dbReference type="EMBL" id="QDQ42724.1"/>
    </source>
</evidence>
<dbReference type="InterPro" id="IPR022675">
    <property type="entry name" value="G6P_DH_C"/>
</dbReference>
<dbReference type="RefSeq" id="WP_039720584.1">
    <property type="nucleotide sequence ID" value="NZ_CP037899.1"/>
</dbReference>
<accession>A0A0C1USR6</accession>
<evidence type="ECO:0000256" key="8">
    <source>
        <dbReference type="SAM" id="MobiDB-lite"/>
    </source>
</evidence>
<evidence type="ECO:0000256" key="3">
    <source>
        <dbReference type="ARBA" id="ARBA00022526"/>
    </source>
</evidence>
<dbReference type="PIRSF" id="PIRSF000110">
    <property type="entry name" value="G6PD"/>
    <property type="match status" value="1"/>
</dbReference>
<keyword evidence="3 7" id="KW-0313">Glucose metabolism</keyword>
<reference evidence="11 13" key="1">
    <citation type="submission" date="2014-08" db="EMBL/GenBank/DDBJ databases">
        <title>Methylacidiphilum kamchatkense strain Kam1 draft genome sequence.</title>
        <authorList>
            <person name="Birkeland N.-K."/>
            <person name="Erikstad H.A."/>
        </authorList>
    </citation>
    <scope>NUCLEOTIDE SEQUENCE [LARGE SCALE GENOMIC DNA]</scope>
    <source>
        <strain evidence="11 13">Kam1</strain>
    </source>
</reference>
<dbReference type="PANTHER" id="PTHR23429:SF0">
    <property type="entry name" value="GLUCOSE-6-PHOSPHATE 1-DEHYDROGENASE"/>
    <property type="match status" value="1"/>
</dbReference>
<keyword evidence="5 7" id="KW-0560">Oxidoreductase</keyword>
<evidence type="ECO:0000313" key="11">
    <source>
        <dbReference type="EMBL" id="KIE59309.1"/>
    </source>
</evidence>
<name>A0A0C1USR6_9BACT</name>
<sequence>MQSHKAHRSTISGYPTKIDPTAVVIFGATGDLTQRKIIPAFYHLRKHGRLPDHFVIVGFARRPYGEKEFRALLKQSLEDYSHTHPIDPEVWQWLEERIFYLQGDLANPEDYVKLAHLLNSLPESKYYKDNHLFYLATAPKYFPIVSENLAKAGLNPQPGISGQRRLIVEKPFGTDLKSARELNSILQKYFPEKSIFRIDHYLGKETVQNLLYFRFGNSIFEPLWDRKYIDHVQITVAETQTIGSRGEYYDATGASRDMLQNHLMQLFSLIAMEPPASLEAESIRDEKVKVLKSVPIPSSEEWLHNSVRAQYGPGILGGKTIKAYREEEKVSKNSLTETYVCVKLEIDNWRWSGVPFYLRTGKALAKQFSEICIVFNRPPCVLFANSTKKVARNWLKIRIQPNEGIHLLFNTKVPNLPALQEAKMDFYYRRYGDHYFPEAYERLLLDALNGESTLFTRSDEVEYAWRIIDALRNAWNEEEVDSIPLYAPGSMGPVEADELLRRDGRYWGPPPKEEEEIQEAES</sequence>
<dbReference type="GO" id="GO:0009051">
    <property type="term" value="P:pentose-phosphate shunt, oxidative branch"/>
    <property type="evidence" value="ECO:0007669"/>
    <property type="project" value="TreeGrafter"/>
</dbReference>
<dbReference type="Gene3D" id="3.40.50.720">
    <property type="entry name" value="NAD(P)-binding Rossmann-like Domain"/>
    <property type="match status" value="1"/>
</dbReference>
<evidence type="ECO:0000256" key="6">
    <source>
        <dbReference type="ARBA" id="ARBA00023277"/>
    </source>
</evidence>
<feature type="domain" description="Glucose-6-phosphate dehydrogenase C-terminal" evidence="10">
    <location>
        <begin position="212"/>
        <end position="507"/>
    </location>
</feature>
<dbReference type="InterPro" id="IPR001282">
    <property type="entry name" value="G6P_DH"/>
</dbReference>
<dbReference type="InterPro" id="IPR022674">
    <property type="entry name" value="G6P_DH_NAD-bd"/>
</dbReference>
<gene>
    <name evidence="7" type="primary">zwf</name>
    <name evidence="11" type="ORF">A946_00920</name>
    <name evidence="12" type="ORF">kam1_1505</name>
</gene>
<dbReference type="AlphaFoldDB" id="A0A0C1USR6"/>
<dbReference type="InterPro" id="IPR036291">
    <property type="entry name" value="NAD(P)-bd_dom_sf"/>
</dbReference>
<dbReference type="Gene3D" id="3.30.360.10">
    <property type="entry name" value="Dihydrodipicolinate Reductase, domain 2"/>
    <property type="match status" value="1"/>
</dbReference>
<dbReference type="GO" id="GO:0004345">
    <property type="term" value="F:glucose-6-phosphate dehydrogenase activity"/>
    <property type="evidence" value="ECO:0007669"/>
    <property type="project" value="UniProtKB-UniRule"/>
</dbReference>
<feature type="active site" description="Proton acceptor" evidence="7">
    <location>
        <position position="262"/>
    </location>
</feature>
<dbReference type="SUPFAM" id="SSF55347">
    <property type="entry name" value="Glyceraldehyde-3-phosphate dehydrogenase-like, C-terminal domain"/>
    <property type="match status" value="1"/>
</dbReference>
<dbReference type="GO" id="GO:0050661">
    <property type="term" value="F:NADP binding"/>
    <property type="evidence" value="ECO:0007669"/>
    <property type="project" value="UniProtKB-UniRule"/>
</dbReference>
<comment type="caution">
    <text evidence="7">Lacks conserved residue(s) required for the propagation of feature annotation.</text>
</comment>
<dbReference type="InterPro" id="IPR019796">
    <property type="entry name" value="G6P_DH_AS"/>
</dbReference>
<dbReference type="KEGG" id="mkc:kam1_1505"/>
<dbReference type="GO" id="GO:0005829">
    <property type="term" value="C:cytosol"/>
    <property type="evidence" value="ECO:0007669"/>
    <property type="project" value="TreeGrafter"/>
</dbReference>
<reference evidence="14" key="3">
    <citation type="submission" date="2019-03" db="EMBL/GenBank/DDBJ databases">
        <title>Complete genome of Methylacidiphilum kamchatkense Kam1.</title>
        <authorList>
            <person name="Kruse T."/>
            <person name="Murarilal Ratnadevi C."/>
            <person name="Erikstad H.-A."/>
            <person name="Birkeland N.-K."/>
        </authorList>
    </citation>
    <scope>NUCLEOTIDE SEQUENCE [LARGE SCALE GENOMIC DNA]</scope>
    <source>
        <strain evidence="14">kam1</strain>
    </source>
</reference>
<evidence type="ECO:0000256" key="5">
    <source>
        <dbReference type="ARBA" id="ARBA00023002"/>
    </source>
</evidence>
<reference evidence="12" key="2">
    <citation type="journal article" date="2019" name="BMC Genomics">
        <title>Complete genome sequence analysis of the thermoacidophilic verrucomicrobial methanotroph 'Candidatus Methylacidiphilum kamchatkense' strain Kam1 and comparison with its closest relatives.</title>
        <authorList>
            <person name="Kruse T."/>
            <person name="Ratnadevi C.M."/>
            <person name="Erikstad H.A."/>
            <person name="Birkeland N.K."/>
        </authorList>
    </citation>
    <scope>NUCLEOTIDE SEQUENCE</scope>
    <source>
        <strain evidence="12">Kam1</strain>
    </source>
</reference>
<dbReference type="Proteomes" id="UP000315925">
    <property type="component" value="Chromosome"/>
</dbReference>
<dbReference type="NCBIfam" id="TIGR00871">
    <property type="entry name" value="zwf"/>
    <property type="match status" value="1"/>
</dbReference>
<evidence type="ECO:0000256" key="2">
    <source>
        <dbReference type="ARBA" id="ARBA00009975"/>
    </source>
</evidence>